<gene>
    <name evidence="5" type="primary">elfG_3</name>
    <name evidence="5" type="ORF">PALFYP105_04316</name>
</gene>
<dbReference type="AlphaFoldDB" id="A0A6N3F0Z8"/>
<evidence type="ECO:0000256" key="3">
    <source>
        <dbReference type="ARBA" id="ARBA00023263"/>
    </source>
</evidence>
<dbReference type="InterPro" id="IPR000259">
    <property type="entry name" value="Adhesion_dom_fimbrial"/>
</dbReference>
<dbReference type="InterPro" id="IPR050263">
    <property type="entry name" value="Bact_Fimbrial_Adh_Pro"/>
</dbReference>
<dbReference type="PANTHER" id="PTHR33420">
    <property type="entry name" value="FIMBRIAL SUBUNIT ELFA-RELATED"/>
    <property type="match status" value="1"/>
</dbReference>
<feature type="domain" description="Fimbrial-type adhesion" evidence="4">
    <location>
        <begin position="205"/>
        <end position="354"/>
    </location>
</feature>
<dbReference type="Pfam" id="PF00419">
    <property type="entry name" value="Fimbrial"/>
    <property type="match status" value="1"/>
</dbReference>
<dbReference type="SUPFAM" id="SSF49401">
    <property type="entry name" value="Bacterial adhesins"/>
    <property type="match status" value="1"/>
</dbReference>
<keyword evidence="3" id="KW-0281">Fimbrium</keyword>
<evidence type="ECO:0000259" key="4">
    <source>
        <dbReference type="Pfam" id="PF00419"/>
    </source>
</evidence>
<sequence>MSIKDKNETPILAFYSLFCRFFLQAAPTGYCVPDNGKYHNYFTVAEQLTTLDNLVGMQHMIDMNNSTTSFKGTCYCQTGKNESYDHAYITSVVNPALQPTTSRNNISYYYLNKYLDIGLQIYILGVGYTTVPFDHLPNDIGGTYRCHNGVSSQTTFYSGGSGFIYLYVKKQFTGTITIPSMVMANIYATIDPRTVSNEIISDVIVQGSVTVPQTCEIDEGQAIMIDFKSILASEFSANRGQAVSSRKITRQVNIKCSNMMFTDTLGATFHASAATADSTMVATDNPDVGIKIYDKHNREINVNGGELEAETTKMPVTLEGETLGTLTFSSAPASATGSRPAPGPFNGTATLTIEIGH</sequence>
<name>A0A6N3F0Z8_ENTAG</name>
<reference evidence="5" key="1">
    <citation type="submission" date="2019-11" db="EMBL/GenBank/DDBJ databases">
        <authorList>
            <person name="Feng L."/>
        </authorList>
    </citation>
    <scope>NUCLEOTIDE SEQUENCE</scope>
    <source>
        <strain evidence="5">PagglomeransLFYP105</strain>
    </source>
</reference>
<dbReference type="GO" id="GO:0043709">
    <property type="term" value="P:cell adhesion involved in single-species biofilm formation"/>
    <property type="evidence" value="ECO:0007669"/>
    <property type="project" value="TreeGrafter"/>
</dbReference>
<proteinExistence type="predicted"/>
<dbReference type="Gene3D" id="2.60.40.1090">
    <property type="entry name" value="Fimbrial-type adhesion domain"/>
    <property type="match status" value="1"/>
</dbReference>
<evidence type="ECO:0000313" key="5">
    <source>
        <dbReference type="EMBL" id="VYU45662.1"/>
    </source>
</evidence>
<dbReference type="PANTHER" id="PTHR33420:SF31">
    <property type="entry name" value="TYPE 1 FIMBRIN D-MANNOSE SPECIFIC ADHESIN"/>
    <property type="match status" value="1"/>
</dbReference>
<evidence type="ECO:0000256" key="1">
    <source>
        <dbReference type="ARBA" id="ARBA00004561"/>
    </source>
</evidence>
<dbReference type="InterPro" id="IPR008966">
    <property type="entry name" value="Adhesion_dom_sf"/>
</dbReference>
<organism evidence="5">
    <name type="scientific">Enterobacter agglomerans</name>
    <name type="common">Erwinia herbicola</name>
    <name type="synonym">Pantoea agglomerans</name>
    <dbReference type="NCBI Taxonomy" id="549"/>
    <lineage>
        <taxon>Bacteria</taxon>
        <taxon>Pseudomonadati</taxon>
        <taxon>Pseudomonadota</taxon>
        <taxon>Gammaproteobacteria</taxon>
        <taxon>Enterobacterales</taxon>
        <taxon>Erwiniaceae</taxon>
        <taxon>Pantoea</taxon>
        <taxon>Pantoea agglomerans group</taxon>
    </lineage>
</organism>
<evidence type="ECO:0000256" key="2">
    <source>
        <dbReference type="ARBA" id="ARBA00022729"/>
    </source>
</evidence>
<protein>
    <submittedName>
        <fullName evidence="5">Putative fimbrial-like protein ElfG</fullName>
    </submittedName>
</protein>
<dbReference type="GO" id="GO:0009289">
    <property type="term" value="C:pilus"/>
    <property type="evidence" value="ECO:0007669"/>
    <property type="project" value="UniProtKB-SubCell"/>
</dbReference>
<keyword evidence="2" id="KW-0732">Signal</keyword>
<accession>A0A6N3F0Z8</accession>
<dbReference type="EMBL" id="CACRUS010000018">
    <property type="protein sequence ID" value="VYU45662.1"/>
    <property type="molecule type" value="Genomic_DNA"/>
</dbReference>
<dbReference type="InterPro" id="IPR036937">
    <property type="entry name" value="Adhesion_dom_fimbrial_sf"/>
</dbReference>
<comment type="subcellular location">
    <subcellularLocation>
        <location evidence="1">Fimbrium</location>
    </subcellularLocation>
</comment>